<dbReference type="KEGG" id="eus:EUTSA_v10028697mg"/>
<gene>
    <name evidence="3" type="ORF">EUTSA_v10028697mg</name>
</gene>
<dbReference type="eggNOG" id="ENOG502QVMN">
    <property type="taxonomic scope" value="Eukaryota"/>
</dbReference>
<dbReference type="Pfam" id="PF00646">
    <property type="entry name" value="F-box"/>
    <property type="match status" value="1"/>
</dbReference>
<evidence type="ECO:0000259" key="2">
    <source>
        <dbReference type="Pfam" id="PF07734"/>
    </source>
</evidence>
<evidence type="ECO:0000313" key="3">
    <source>
        <dbReference type="EMBL" id="ESQ38198.1"/>
    </source>
</evidence>
<protein>
    <submittedName>
        <fullName evidence="3">Uncharacterized protein</fullName>
    </submittedName>
</protein>
<dbReference type="InterPro" id="IPR036047">
    <property type="entry name" value="F-box-like_dom_sf"/>
</dbReference>
<accession>V4LEK5</accession>
<dbReference type="PANTHER" id="PTHR31672:SF13">
    <property type="entry name" value="F-BOX PROTEIN CPR30-LIKE"/>
    <property type="match status" value="1"/>
</dbReference>
<dbReference type="InterPro" id="IPR017451">
    <property type="entry name" value="F-box-assoc_interact_dom"/>
</dbReference>
<dbReference type="OrthoDB" id="591557at2759"/>
<sequence>MTTIPMDIVNDLFLRLPAKTLVRFRALSKPCCHLIDSPDFVSSHLNRVLETGDHLMILLRGALHLYTVDLDSLDTVSDVEHPMKRGGPTEVFGSSNGLIGLSNSPTDLAIFNPSTRQIHRLPPSPIDLPDGSTTRGYVFYGLGYDSVNDDYKVVRMVQFKRDSDDELGCSFPYEVKVFSLKRNSWKRIDSSFPTIQLLFYFYYHLLYRRGYGVLAGNSLHWVLPRRPGLIAFNIIVRFDLALEEFEILRLPEAVANGDVDIQMDIAVLDGCLCLMCNYDQKHVDVWIMREYNVRDSWTKAFTVQKPKSVKSFAYMRPLVYSKDRDKVLLEINNTKLVWFDLETRKLSTLRIKDCPSSFSAELVVSSLVLGCKGDVNNVKLRKEQRAKEDKLMKNSNKRDDFLSKGFKLVL</sequence>
<dbReference type="SUPFAM" id="SSF81383">
    <property type="entry name" value="F-box domain"/>
    <property type="match status" value="1"/>
</dbReference>
<dbReference type="InterPro" id="IPR050796">
    <property type="entry name" value="SCF_F-box_component"/>
</dbReference>
<dbReference type="EMBL" id="KI517537">
    <property type="protein sequence ID" value="ESQ38198.1"/>
    <property type="molecule type" value="Genomic_DNA"/>
</dbReference>
<keyword evidence="4" id="KW-1185">Reference proteome</keyword>
<dbReference type="STRING" id="72664.V4LEK5"/>
<evidence type="ECO:0000259" key="1">
    <source>
        <dbReference type="Pfam" id="PF00646"/>
    </source>
</evidence>
<dbReference type="AlphaFoldDB" id="V4LEK5"/>
<dbReference type="InterPro" id="IPR001810">
    <property type="entry name" value="F-box_dom"/>
</dbReference>
<feature type="domain" description="F-box" evidence="1">
    <location>
        <begin position="4"/>
        <end position="40"/>
    </location>
</feature>
<evidence type="ECO:0000313" key="4">
    <source>
        <dbReference type="Proteomes" id="UP000030689"/>
    </source>
</evidence>
<dbReference type="Gramene" id="ESQ38198">
    <property type="protein sequence ID" value="ESQ38198"/>
    <property type="gene ID" value="EUTSA_v10028697mg"/>
</dbReference>
<dbReference type="Pfam" id="PF07734">
    <property type="entry name" value="FBA_1"/>
    <property type="match status" value="1"/>
</dbReference>
<proteinExistence type="predicted"/>
<feature type="domain" description="F-box associated beta-propeller type 1" evidence="2">
    <location>
        <begin position="91"/>
        <end position="350"/>
    </location>
</feature>
<name>V4LEK5_EUTSA</name>
<dbReference type="PANTHER" id="PTHR31672">
    <property type="entry name" value="BNACNNG10540D PROTEIN"/>
    <property type="match status" value="1"/>
</dbReference>
<dbReference type="Proteomes" id="UP000030689">
    <property type="component" value="Unassembled WGS sequence"/>
</dbReference>
<dbReference type="NCBIfam" id="TIGR01640">
    <property type="entry name" value="F_box_assoc_1"/>
    <property type="match status" value="1"/>
</dbReference>
<dbReference type="InterPro" id="IPR006527">
    <property type="entry name" value="F-box-assoc_dom_typ1"/>
</dbReference>
<reference evidence="3 4" key="1">
    <citation type="journal article" date="2013" name="Front. Plant Sci.">
        <title>The Reference Genome of the Halophytic Plant Eutrema salsugineum.</title>
        <authorList>
            <person name="Yang R."/>
            <person name="Jarvis D.E."/>
            <person name="Chen H."/>
            <person name="Beilstein M.A."/>
            <person name="Grimwood J."/>
            <person name="Jenkins J."/>
            <person name="Shu S."/>
            <person name="Prochnik S."/>
            <person name="Xin M."/>
            <person name="Ma C."/>
            <person name="Schmutz J."/>
            <person name="Wing R.A."/>
            <person name="Mitchell-Olds T."/>
            <person name="Schumaker K.S."/>
            <person name="Wang X."/>
        </authorList>
    </citation>
    <scope>NUCLEOTIDE SEQUENCE [LARGE SCALE GENOMIC DNA]</scope>
</reference>
<dbReference type="OMA" id="TKLVWFD"/>
<organism evidence="3 4">
    <name type="scientific">Eutrema salsugineum</name>
    <name type="common">Saltwater cress</name>
    <name type="synonym">Sisymbrium salsugineum</name>
    <dbReference type="NCBI Taxonomy" id="72664"/>
    <lineage>
        <taxon>Eukaryota</taxon>
        <taxon>Viridiplantae</taxon>
        <taxon>Streptophyta</taxon>
        <taxon>Embryophyta</taxon>
        <taxon>Tracheophyta</taxon>
        <taxon>Spermatophyta</taxon>
        <taxon>Magnoliopsida</taxon>
        <taxon>eudicotyledons</taxon>
        <taxon>Gunneridae</taxon>
        <taxon>Pentapetalae</taxon>
        <taxon>rosids</taxon>
        <taxon>malvids</taxon>
        <taxon>Brassicales</taxon>
        <taxon>Brassicaceae</taxon>
        <taxon>Eutremeae</taxon>
        <taxon>Eutrema</taxon>
    </lineage>
</organism>